<evidence type="ECO:0000313" key="1">
    <source>
        <dbReference type="EMBL" id="KKP44772.1"/>
    </source>
</evidence>
<accession>A0A0G0CMY3</accession>
<dbReference type="AlphaFoldDB" id="A0A0G0CMY3"/>
<reference evidence="1 2" key="1">
    <citation type="journal article" date="2015" name="Nature">
        <title>rRNA introns, odd ribosomes, and small enigmatic genomes across a large radiation of phyla.</title>
        <authorList>
            <person name="Brown C.T."/>
            <person name="Hug L.A."/>
            <person name="Thomas B.C."/>
            <person name="Sharon I."/>
            <person name="Castelle C.J."/>
            <person name="Singh A."/>
            <person name="Wilkins M.J."/>
            <person name="Williams K.H."/>
            <person name="Banfield J.F."/>
        </authorList>
    </citation>
    <scope>NUCLEOTIDE SEQUENCE [LARGE SCALE GENOMIC DNA]</scope>
</reference>
<protein>
    <submittedName>
        <fullName evidence="1">Uncharacterized protein</fullName>
    </submittedName>
</protein>
<organism evidence="1 2">
    <name type="scientific">Candidatus Woesebacteria bacterium GW2011_GWB1_33_22</name>
    <dbReference type="NCBI Taxonomy" id="1618566"/>
    <lineage>
        <taxon>Bacteria</taxon>
        <taxon>Candidatus Woeseibacteriota</taxon>
    </lineage>
</organism>
<dbReference type="STRING" id="1618566.UR35_C0006G0007"/>
<comment type="caution">
    <text evidence="1">The sequence shown here is derived from an EMBL/GenBank/DDBJ whole genome shotgun (WGS) entry which is preliminary data.</text>
</comment>
<proteinExistence type="predicted"/>
<dbReference type="Proteomes" id="UP000034778">
    <property type="component" value="Unassembled WGS sequence"/>
</dbReference>
<sequence>MIEKKQTVTKQKLVTVVTANYVELFVPDLLEKIFDIYNKRDFTKRNFQLSVHENTYSTSAIVLSVLGIEAYRNRIYYLEKKKVGKSVPSDISTMFAKKDSNFPKQYFEDILSEVFVIRDVIVHNHIYEVVVVSDDNWDMVSHRQKLLEGYGDNQKYHNFVNNRTRKTKNLGLNVQPGKIGFEDLFKVLIVLDLFVGISTKLFTNNYVPFRFTREINGKWEDKLSIYLAQFYNQIPNKRYKLSLKTLLNSFEAKLGNFILDSWDYFIHNKCPKCKEYGFHQPNHVTKCNTCGFEIKLVHH</sequence>
<evidence type="ECO:0000313" key="2">
    <source>
        <dbReference type="Proteomes" id="UP000034778"/>
    </source>
</evidence>
<gene>
    <name evidence="1" type="ORF">UR35_C0006G0007</name>
</gene>
<dbReference type="EMBL" id="LBOW01000006">
    <property type="protein sequence ID" value="KKP44772.1"/>
    <property type="molecule type" value="Genomic_DNA"/>
</dbReference>
<name>A0A0G0CMY3_9BACT</name>